<protein>
    <submittedName>
        <fullName evidence="5">AraC-type DNA-binding protein</fullName>
    </submittedName>
</protein>
<dbReference type="InterPro" id="IPR003313">
    <property type="entry name" value="AraC-bd"/>
</dbReference>
<dbReference type="Pfam" id="PF02311">
    <property type="entry name" value="AraC_binding"/>
    <property type="match status" value="1"/>
</dbReference>
<evidence type="ECO:0000313" key="6">
    <source>
        <dbReference type="Proteomes" id="UP000190367"/>
    </source>
</evidence>
<dbReference type="InterPro" id="IPR014710">
    <property type="entry name" value="RmlC-like_jellyroll"/>
</dbReference>
<dbReference type="RefSeq" id="WP_078673188.1">
    <property type="nucleotide sequence ID" value="NZ_FUWZ01000008.1"/>
</dbReference>
<feature type="domain" description="HTH araC/xylS-type" evidence="4">
    <location>
        <begin position="179"/>
        <end position="277"/>
    </location>
</feature>
<name>A0A1T4U3Y4_9BACT</name>
<dbReference type="Proteomes" id="UP000190367">
    <property type="component" value="Unassembled WGS sequence"/>
</dbReference>
<dbReference type="InterPro" id="IPR018060">
    <property type="entry name" value="HTH_AraC"/>
</dbReference>
<dbReference type="STRING" id="634771.SAMN04488128_108135"/>
<evidence type="ECO:0000259" key="4">
    <source>
        <dbReference type="PROSITE" id="PS01124"/>
    </source>
</evidence>
<organism evidence="5 6">
    <name type="scientific">Chitinophaga eiseniae</name>
    <dbReference type="NCBI Taxonomy" id="634771"/>
    <lineage>
        <taxon>Bacteria</taxon>
        <taxon>Pseudomonadati</taxon>
        <taxon>Bacteroidota</taxon>
        <taxon>Chitinophagia</taxon>
        <taxon>Chitinophagales</taxon>
        <taxon>Chitinophagaceae</taxon>
        <taxon>Chitinophaga</taxon>
    </lineage>
</organism>
<dbReference type="InterPro" id="IPR009057">
    <property type="entry name" value="Homeodomain-like_sf"/>
</dbReference>
<reference evidence="6" key="1">
    <citation type="submission" date="2017-02" db="EMBL/GenBank/DDBJ databases">
        <authorList>
            <person name="Varghese N."/>
            <person name="Submissions S."/>
        </authorList>
    </citation>
    <scope>NUCLEOTIDE SEQUENCE [LARGE SCALE GENOMIC DNA]</scope>
    <source>
        <strain evidence="6">DSM 22224</strain>
    </source>
</reference>
<evidence type="ECO:0000256" key="2">
    <source>
        <dbReference type="ARBA" id="ARBA00023125"/>
    </source>
</evidence>
<dbReference type="Pfam" id="PF12833">
    <property type="entry name" value="HTH_18"/>
    <property type="match status" value="1"/>
</dbReference>
<sequence>MKIIVEKLPLSDNTSFVARTYSTPNFEVPWHRHIELELILIKEGAGISFIGNHVGRFETGDIFFIGSNVPHTFQRNPDQATSAVVVQFKADFLGNVFLKLPESKDLLKLFEISLHGLAIEGKSKPALASLILSLENQTGLKRIILLCECLDLITRSKDYTLLSTQMETGLNAEKQERIDQIFQFTLEHFKRPIQISEIAKTVGLSVPTFCNYFKKCTKKKYIDFLNEIRIGYACKLLIDTQKSISDICYESGFNTLAHFNNQFRKFHNTTPSGYRKAFLSAGDLEKISLVDREVYETGNE</sequence>
<evidence type="ECO:0000256" key="1">
    <source>
        <dbReference type="ARBA" id="ARBA00023015"/>
    </source>
</evidence>
<dbReference type="GO" id="GO:0043565">
    <property type="term" value="F:sequence-specific DNA binding"/>
    <property type="evidence" value="ECO:0007669"/>
    <property type="project" value="InterPro"/>
</dbReference>
<dbReference type="PANTHER" id="PTHR43280">
    <property type="entry name" value="ARAC-FAMILY TRANSCRIPTIONAL REGULATOR"/>
    <property type="match status" value="1"/>
</dbReference>
<accession>A0A1T4U3Y4</accession>
<dbReference type="Gene3D" id="1.10.10.60">
    <property type="entry name" value="Homeodomain-like"/>
    <property type="match status" value="2"/>
</dbReference>
<dbReference type="GO" id="GO:0003700">
    <property type="term" value="F:DNA-binding transcription factor activity"/>
    <property type="evidence" value="ECO:0007669"/>
    <property type="project" value="InterPro"/>
</dbReference>
<dbReference type="Gene3D" id="2.60.120.10">
    <property type="entry name" value="Jelly Rolls"/>
    <property type="match status" value="1"/>
</dbReference>
<dbReference type="PROSITE" id="PS00041">
    <property type="entry name" value="HTH_ARAC_FAMILY_1"/>
    <property type="match status" value="1"/>
</dbReference>
<dbReference type="EMBL" id="FUWZ01000008">
    <property type="protein sequence ID" value="SKA47238.1"/>
    <property type="molecule type" value="Genomic_DNA"/>
</dbReference>
<gene>
    <name evidence="5" type="ORF">SAMN04488128_108135</name>
</gene>
<evidence type="ECO:0000313" key="5">
    <source>
        <dbReference type="EMBL" id="SKA47238.1"/>
    </source>
</evidence>
<keyword evidence="2 5" id="KW-0238">DNA-binding</keyword>
<keyword evidence="1" id="KW-0805">Transcription regulation</keyword>
<keyword evidence="3" id="KW-0804">Transcription</keyword>
<dbReference type="SMART" id="SM00342">
    <property type="entry name" value="HTH_ARAC"/>
    <property type="match status" value="1"/>
</dbReference>
<dbReference type="PANTHER" id="PTHR43280:SF27">
    <property type="entry name" value="TRANSCRIPTIONAL REGULATOR MTLR"/>
    <property type="match status" value="1"/>
</dbReference>
<dbReference type="SUPFAM" id="SSF51182">
    <property type="entry name" value="RmlC-like cupins"/>
    <property type="match status" value="1"/>
</dbReference>
<proteinExistence type="predicted"/>
<keyword evidence="6" id="KW-1185">Reference proteome</keyword>
<dbReference type="AlphaFoldDB" id="A0A1T4U3Y4"/>
<dbReference type="PROSITE" id="PS01124">
    <property type="entry name" value="HTH_ARAC_FAMILY_2"/>
    <property type="match status" value="1"/>
</dbReference>
<dbReference type="InterPro" id="IPR018062">
    <property type="entry name" value="HTH_AraC-typ_CS"/>
</dbReference>
<dbReference type="InterPro" id="IPR011051">
    <property type="entry name" value="RmlC_Cupin_sf"/>
</dbReference>
<dbReference type="SUPFAM" id="SSF46689">
    <property type="entry name" value="Homeodomain-like"/>
    <property type="match status" value="2"/>
</dbReference>
<dbReference type="OrthoDB" id="745435at2"/>
<evidence type="ECO:0000256" key="3">
    <source>
        <dbReference type="ARBA" id="ARBA00023163"/>
    </source>
</evidence>